<dbReference type="InterPro" id="IPR003615">
    <property type="entry name" value="HNH_nuc"/>
</dbReference>
<feature type="region of interest" description="Disordered" evidence="1">
    <location>
        <begin position="36"/>
        <end position="58"/>
    </location>
</feature>
<evidence type="ECO:0000256" key="1">
    <source>
        <dbReference type="SAM" id="MobiDB-lite"/>
    </source>
</evidence>
<sequence length="216" mass="23962">MAGHYLGQRLPTLADPSPYIVNVHIDIDTLIGAAVHEDPNKSDQGKENRPTRRRCEVERGPVLSPSLARQLSCDSILQTIVTDAEGNPLALGRTRRRPTTTLRRAFYARDGGVCQFPGCRHRRWLQIHHLLEWRADDGGTEPANLILICSTDHHRLVHDRSLKLRRGQGGDLLVLWPDGTVLRDAPTMVTTSDPLAAFDRFTTLRSGDGQSAPQAA</sequence>
<keyword evidence="3" id="KW-0540">Nuclease</keyword>
<name>A0A2I2KRK4_9ACTN</name>
<reference evidence="3 4" key="1">
    <citation type="submission" date="2017-06" db="EMBL/GenBank/DDBJ databases">
        <authorList>
            <person name="Kim H.J."/>
            <person name="Triplett B.A."/>
        </authorList>
    </citation>
    <scope>NUCLEOTIDE SEQUENCE [LARGE SCALE GENOMIC DNA]</scope>
    <source>
        <strain evidence="3">FRACA_ARgP5</strain>
    </source>
</reference>
<dbReference type="Proteomes" id="UP000234331">
    <property type="component" value="Unassembled WGS sequence"/>
</dbReference>
<dbReference type="Pfam" id="PF02720">
    <property type="entry name" value="DUF222"/>
    <property type="match status" value="1"/>
</dbReference>
<dbReference type="InterPro" id="IPR003870">
    <property type="entry name" value="DUF222"/>
</dbReference>
<keyword evidence="3" id="KW-0255">Endonuclease</keyword>
<dbReference type="EMBL" id="FZMO01000150">
    <property type="protein sequence ID" value="SNQ48279.1"/>
    <property type="molecule type" value="Genomic_DNA"/>
</dbReference>
<evidence type="ECO:0000259" key="2">
    <source>
        <dbReference type="SMART" id="SM00507"/>
    </source>
</evidence>
<evidence type="ECO:0000313" key="3">
    <source>
        <dbReference type="EMBL" id="SNQ48279.1"/>
    </source>
</evidence>
<gene>
    <name evidence="3" type="ORF">FRACA_2330006</name>
</gene>
<accession>A0A2I2KRK4</accession>
<proteinExistence type="predicted"/>
<evidence type="ECO:0000313" key="4">
    <source>
        <dbReference type="Proteomes" id="UP000234331"/>
    </source>
</evidence>
<feature type="domain" description="HNH nuclease" evidence="2">
    <location>
        <begin position="101"/>
        <end position="154"/>
    </location>
</feature>
<keyword evidence="4" id="KW-1185">Reference proteome</keyword>
<keyword evidence="3" id="KW-0378">Hydrolase</keyword>
<organism evidence="3 4">
    <name type="scientific">Frankia canadensis</name>
    <dbReference type="NCBI Taxonomy" id="1836972"/>
    <lineage>
        <taxon>Bacteria</taxon>
        <taxon>Bacillati</taxon>
        <taxon>Actinomycetota</taxon>
        <taxon>Actinomycetes</taxon>
        <taxon>Frankiales</taxon>
        <taxon>Frankiaceae</taxon>
        <taxon>Frankia</taxon>
    </lineage>
</organism>
<protein>
    <submittedName>
        <fullName evidence="3">HNH endonuclease</fullName>
    </submittedName>
</protein>
<dbReference type="GO" id="GO:0004519">
    <property type="term" value="F:endonuclease activity"/>
    <property type="evidence" value="ECO:0007669"/>
    <property type="project" value="UniProtKB-KW"/>
</dbReference>
<dbReference type="SMART" id="SM00507">
    <property type="entry name" value="HNHc"/>
    <property type="match status" value="1"/>
</dbReference>
<dbReference type="AlphaFoldDB" id="A0A2I2KRK4"/>